<dbReference type="EMBL" id="GL377594">
    <property type="protein sequence ID" value="EFJ22785.1"/>
    <property type="molecule type" value="Genomic_DNA"/>
</dbReference>
<dbReference type="AlphaFoldDB" id="D8RXR2"/>
<dbReference type="InterPro" id="IPR005135">
    <property type="entry name" value="Endo/exonuclease/phosphatase"/>
</dbReference>
<gene>
    <name evidence="2" type="ORF">SELMODRAFT_104238</name>
</gene>
<evidence type="ECO:0000313" key="2">
    <source>
        <dbReference type="EMBL" id="EFJ22785.1"/>
    </source>
</evidence>
<dbReference type="OMA" id="YIWHTED"/>
<dbReference type="Pfam" id="PF03372">
    <property type="entry name" value="Exo_endo_phos"/>
    <property type="match status" value="1"/>
</dbReference>
<name>D8RXR2_SELML</name>
<accession>D8RXR2</accession>
<evidence type="ECO:0000259" key="1">
    <source>
        <dbReference type="Pfam" id="PF03372"/>
    </source>
</evidence>
<dbReference type="SUPFAM" id="SSF56219">
    <property type="entry name" value="DNase I-like"/>
    <property type="match status" value="1"/>
</dbReference>
<dbReference type="Proteomes" id="UP000001514">
    <property type="component" value="Unassembled WGS sequence"/>
</dbReference>
<dbReference type="HOGENOM" id="CLU_016428_0_0_1"/>
<organism evidence="3">
    <name type="scientific">Selaginella moellendorffii</name>
    <name type="common">Spikemoss</name>
    <dbReference type="NCBI Taxonomy" id="88036"/>
    <lineage>
        <taxon>Eukaryota</taxon>
        <taxon>Viridiplantae</taxon>
        <taxon>Streptophyta</taxon>
        <taxon>Embryophyta</taxon>
        <taxon>Tracheophyta</taxon>
        <taxon>Lycopodiopsida</taxon>
        <taxon>Selaginellales</taxon>
        <taxon>Selaginellaceae</taxon>
        <taxon>Selaginella</taxon>
    </lineage>
</organism>
<dbReference type="InterPro" id="IPR036691">
    <property type="entry name" value="Endo/exonu/phosph_ase_sf"/>
</dbReference>
<feature type="non-terminal residue" evidence="2">
    <location>
        <position position="1"/>
    </location>
</feature>
<dbReference type="KEGG" id="smo:SELMODRAFT_104238"/>
<protein>
    <recommendedName>
        <fullName evidence="1">Endonuclease/exonuclease/phosphatase domain-containing protein</fullName>
    </recommendedName>
</protein>
<dbReference type="PANTHER" id="PTHR12121:SF74">
    <property type="entry name" value="CARBON CATABOLITE REPRESSOR PROTEIN 4 HOMOLOG 5"/>
    <property type="match status" value="1"/>
</dbReference>
<dbReference type="FunCoup" id="D8RXR2">
    <property type="interactions" value="3725"/>
</dbReference>
<evidence type="ECO:0000313" key="3">
    <source>
        <dbReference type="Proteomes" id="UP000001514"/>
    </source>
</evidence>
<sequence length="359" mass="40750">LPERFMFLSYNILAADNAREHYRELYYHIPMRYVKWDWRKVRLVQEIEYWSPDILCLQEVDRFADLQGELVKRGYAGTFKRRTGTATDGCAIFWREKRFLLLEEESIDFKDYGLRDNIGQICVLRSTREAALEGDVSSIENQVLVVANTHILFNPKRGDIKLGQARFDFAQELSSSWGGAQVIVAGDFNSTPSSPLYRYISTAELDVSSLDRRSISGQIADGEGGYYRNPFSKPWIRGHNPSSAGFSRINLPSGWTVEELVNATGTSSSTKVVHDLKLSSAYSEIEGKAGSRDSQGEPLATTYHKKFKGTVDYIWHTERLRPLRVVDMLSVDVLRHTGGLPSQKWGSDHLALVCEMEFS</sequence>
<feature type="domain" description="Endonuclease/exonuclease/phosphatase" evidence="1">
    <location>
        <begin position="32"/>
        <end position="349"/>
    </location>
</feature>
<dbReference type="Gramene" id="EFJ22785">
    <property type="protein sequence ID" value="EFJ22785"/>
    <property type="gene ID" value="SELMODRAFT_104238"/>
</dbReference>
<dbReference type="GO" id="GO:0003730">
    <property type="term" value="F:mRNA 3'-UTR binding"/>
    <property type="evidence" value="ECO:0000318"/>
    <property type="project" value="GO_Central"/>
</dbReference>
<proteinExistence type="predicted"/>
<dbReference type="InterPro" id="IPR050410">
    <property type="entry name" value="CCR4/nocturin_mRNA_transcr"/>
</dbReference>
<dbReference type="eggNOG" id="KOG2338">
    <property type="taxonomic scope" value="Eukaryota"/>
</dbReference>
<keyword evidence="3" id="KW-1185">Reference proteome</keyword>
<dbReference type="Gene3D" id="3.60.10.10">
    <property type="entry name" value="Endonuclease/exonuclease/phosphatase"/>
    <property type="match status" value="1"/>
</dbReference>
<dbReference type="GO" id="GO:0003824">
    <property type="term" value="F:catalytic activity"/>
    <property type="evidence" value="ECO:0007669"/>
    <property type="project" value="InterPro"/>
</dbReference>
<reference evidence="2 3" key="1">
    <citation type="journal article" date="2011" name="Science">
        <title>The Selaginella genome identifies genetic changes associated with the evolution of vascular plants.</title>
        <authorList>
            <person name="Banks J.A."/>
            <person name="Nishiyama T."/>
            <person name="Hasebe M."/>
            <person name="Bowman J.L."/>
            <person name="Gribskov M."/>
            <person name="dePamphilis C."/>
            <person name="Albert V.A."/>
            <person name="Aono N."/>
            <person name="Aoyama T."/>
            <person name="Ambrose B.A."/>
            <person name="Ashton N.W."/>
            <person name="Axtell M.J."/>
            <person name="Barker E."/>
            <person name="Barker M.S."/>
            <person name="Bennetzen J.L."/>
            <person name="Bonawitz N.D."/>
            <person name="Chapple C."/>
            <person name="Cheng C."/>
            <person name="Correa L.G."/>
            <person name="Dacre M."/>
            <person name="DeBarry J."/>
            <person name="Dreyer I."/>
            <person name="Elias M."/>
            <person name="Engstrom E.M."/>
            <person name="Estelle M."/>
            <person name="Feng L."/>
            <person name="Finet C."/>
            <person name="Floyd S.K."/>
            <person name="Frommer W.B."/>
            <person name="Fujita T."/>
            <person name="Gramzow L."/>
            <person name="Gutensohn M."/>
            <person name="Harholt J."/>
            <person name="Hattori M."/>
            <person name="Heyl A."/>
            <person name="Hirai T."/>
            <person name="Hiwatashi Y."/>
            <person name="Ishikawa M."/>
            <person name="Iwata M."/>
            <person name="Karol K.G."/>
            <person name="Koehler B."/>
            <person name="Kolukisaoglu U."/>
            <person name="Kubo M."/>
            <person name="Kurata T."/>
            <person name="Lalonde S."/>
            <person name="Li K."/>
            <person name="Li Y."/>
            <person name="Litt A."/>
            <person name="Lyons E."/>
            <person name="Manning G."/>
            <person name="Maruyama T."/>
            <person name="Michael T.P."/>
            <person name="Mikami K."/>
            <person name="Miyazaki S."/>
            <person name="Morinaga S."/>
            <person name="Murata T."/>
            <person name="Mueller-Roeber B."/>
            <person name="Nelson D.R."/>
            <person name="Obara M."/>
            <person name="Oguri Y."/>
            <person name="Olmstead R.G."/>
            <person name="Onodera N."/>
            <person name="Petersen B.L."/>
            <person name="Pils B."/>
            <person name="Prigge M."/>
            <person name="Rensing S.A."/>
            <person name="Riano-Pachon D.M."/>
            <person name="Roberts A.W."/>
            <person name="Sato Y."/>
            <person name="Scheller H.V."/>
            <person name="Schulz B."/>
            <person name="Schulz C."/>
            <person name="Shakirov E.V."/>
            <person name="Shibagaki N."/>
            <person name="Shinohara N."/>
            <person name="Shippen D.E."/>
            <person name="Soerensen I."/>
            <person name="Sotooka R."/>
            <person name="Sugimoto N."/>
            <person name="Sugita M."/>
            <person name="Sumikawa N."/>
            <person name="Tanurdzic M."/>
            <person name="Theissen G."/>
            <person name="Ulvskov P."/>
            <person name="Wakazuki S."/>
            <person name="Weng J.K."/>
            <person name="Willats W.W."/>
            <person name="Wipf D."/>
            <person name="Wolf P.G."/>
            <person name="Yang L."/>
            <person name="Zimmer A.D."/>
            <person name="Zhu Q."/>
            <person name="Mitros T."/>
            <person name="Hellsten U."/>
            <person name="Loque D."/>
            <person name="Otillar R."/>
            <person name="Salamov A."/>
            <person name="Schmutz J."/>
            <person name="Shapiro H."/>
            <person name="Lindquist E."/>
            <person name="Lucas S."/>
            <person name="Rokhsar D."/>
            <person name="Grigoriev I.V."/>
        </authorList>
    </citation>
    <scope>NUCLEOTIDE SEQUENCE [LARGE SCALE GENOMIC DNA]</scope>
</reference>
<dbReference type="InParanoid" id="D8RXR2"/>
<dbReference type="STRING" id="88036.D8RXR2"/>
<dbReference type="PANTHER" id="PTHR12121">
    <property type="entry name" value="CARBON CATABOLITE REPRESSOR PROTEIN 4"/>
    <property type="match status" value="1"/>
</dbReference>